<dbReference type="Proteomes" id="UP000653076">
    <property type="component" value="Unassembled WGS sequence"/>
</dbReference>
<dbReference type="Gene3D" id="3.30.300.30">
    <property type="match status" value="1"/>
</dbReference>
<comment type="caution">
    <text evidence="3">The sequence shown here is derived from an EMBL/GenBank/DDBJ whole genome shotgun (WGS) entry which is preliminary data.</text>
</comment>
<dbReference type="SUPFAM" id="SSF56801">
    <property type="entry name" value="Acetyl-CoA synthetase-like"/>
    <property type="match status" value="1"/>
</dbReference>
<accession>A0ABQ4JAW1</accession>
<dbReference type="EMBL" id="BOPC01000031">
    <property type="protein sequence ID" value="GIJ27316.1"/>
    <property type="molecule type" value="Genomic_DNA"/>
</dbReference>
<dbReference type="InterPro" id="IPR025110">
    <property type="entry name" value="AMP-bd_C"/>
</dbReference>
<organism evidence="3 4">
    <name type="scientific">Micromonospora qiuiae</name>
    <dbReference type="NCBI Taxonomy" id="502268"/>
    <lineage>
        <taxon>Bacteria</taxon>
        <taxon>Bacillati</taxon>
        <taxon>Actinomycetota</taxon>
        <taxon>Actinomycetes</taxon>
        <taxon>Micromonosporales</taxon>
        <taxon>Micromonosporaceae</taxon>
        <taxon>Micromonospora</taxon>
    </lineage>
</organism>
<sequence length="425" mass="45248">MAFARPAGVGNRVVVDGTTATWRDLPELALPAAPVAVLVHSARYALAAARHHAVHGGELLLSTPGRVDAMMRDELRDAGFTVAELGADAVGVDTAGGVDTGGTAAPAGFRPVERDRLWLLTSGSTGRPKRVGHTLASLTTVRGEQPARTWLCPYAPGTYAWWQVVTLSLTQPGQDLVVVEPEQFDDWPALAAAHGVDAASGTPTFWRRALHRDPVGLARVPLRQLTLGGEPVDQAILDRLREVFPTARISWIYASSEVGAAVVVHDGRAGFPVEWLDRTTPGRPTLGVRDGELVITSPYHGAGLDGPIRTGDRAQLVGDRVLISGRLDSDEINVGGSKISASGVRDVLTAHPRVAWARVTGRRAPLLGHMVVAEVVLTAADPATAAPDEAGLVRWCADRLPEYAVPRRIRVLTEIPVKETLKSDV</sequence>
<evidence type="ECO:0000259" key="1">
    <source>
        <dbReference type="Pfam" id="PF00501"/>
    </source>
</evidence>
<dbReference type="Pfam" id="PF00501">
    <property type="entry name" value="AMP-binding"/>
    <property type="match status" value="1"/>
</dbReference>
<feature type="domain" description="AMP-dependent synthetase/ligase" evidence="1">
    <location>
        <begin position="119"/>
        <end position="288"/>
    </location>
</feature>
<dbReference type="InterPro" id="IPR000873">
    <property type="entry name" value="AMP-dep_synth/lig_dom"/>
</dbReference>
<gene>
    <name evidence="3" type="ORF">Vqi01_24780</name>
</gene>
<dbReference type="InterPro" id="IPR042099">
    <property type="entry name" value="ANL_N_sf"/>
</dbReference>
<feature type="domain" description="AMP-binding enzyme C-terminal" evidence="2">
    <location>
        <begin position="346"/>
        <end position="419"/>
    </location>
</feature>
<dbReference type="Gene3D" id="3.40.50.12780">
    <property type="entry name" value="N-terminal domain of ligase-like"/>
    <property type="match status" value="1"/>
</dbReference>
<dbReference type="InterPro" id="IPR045851">
    <property type="entry name" value="AMP-bd_C_sf"/>
</dbReference>
<dbReference type="PANTHER" id="PTHR43201:SF32">
    <property type="entry name" value="2-SUCCINYLBENZOATE--COA LIGASE, CHLOROPLASTIC_PEROXISOMAL"/>
    <property type="match status" value="1"/>
</dbReference>
<protein>
    <recommendedName>
        <fullName evidence="5">Acyl-CoA synthetase</fullName>
    </recommendedName>
</protein>
<dbReference type="PANTHER" id="PTHR43201">
    <property type="entry name" value="ACYL-COA SYNTHETASE"/>
    <property type="match status" value="1"/>
</dbReference>
<keyword evidence="4" id="KW-1185">Reference proteome</keyword>
<evidence type="ECO:0000259" key="2">
    <source>
        <dbReference type="Pfam" id="PF13193"/>
    </source>
</evidence>
<dbReference type="Pfam" id="PF13193">
    <property type="entry name" value="AMP-binding_C"/>
    <property type="match status" value="1"/>
</dbReference>
<proteinExistence type="predicted"/>
<evidence type="ECO:0000313" key="3">
    <source>
        <dbReference type="EMBL" id="GIJ27316.1"/>
    </source>
</evidence>
<evidence type="ECO:0000313" key="4">
    <source>
        <dbReference type="Proteomes" id="UP000653076"/>
    </source>
</evidence>
<evidence type="ECO:0008006" key="5">
    <source>
        <dbReference type="Google" id="ProtNLM"/>
    </source>
</evidence>
<name>A0ABQ4JAW1_9ACTN</name>
<reference evidence="3 4" key="1">
    <citation type="submission" date="2021-01" db="EMBL/GenBank/DDBJ databases">
        <title>Whole genome shotgun sequence of Verrucosispora qiuiae NBRC 106684.</title>
        <authorList>
            <person name="Komaki H."/>
            <person name="Tamura T."/>
        </authorList>
    </citation>
    <scope>NUCLEOTIDE SEQUENCE [LARGE SCALE GENOMIC DNA]</scope>
    <source>
        <strain evidence="3 4">NBRC 106684</strain>
    </source>
</reference>